<dbReference type="EMBL" id="JAROCG010000001">
    <property type="protein sequence ID" value="MDN4609830.1"/>
    <property type="molecule type" value="Genomic_DNA"/>
</dbReference>
<name>A0ABT8JXD7_9MICC</name>
<protein>
    <submittedName>
        <fullName evidence="5">PfkB family carbohydrate kinase</fullName>
    </submittedName>
</protein>
<keyword evidence="3 5" id="KW-0418">Kinase</keyword>
<dbReference type="SUPFAM" id="SSF53613">
    <property type="entry name" value="Ribokinase-like"/>
    <property type="match status" value="1"/>
</dbReference>
<evidence type="ECO:0000256" key="3">
    <source>
        <dbReference type="ARBA" id="ARBA00022777"/>
    </source>
</evidence>
<accession>A0ABT8JXD7</accession>
<evidence type="ECO:0000313" key="6">
    <source>
        <dbReference type="Proteomes" id="UP001174209"/>
    </source>
</evidence>
<reference evidence="5" key="1">
    <citation type="submission" date="2023-06" db="EMBL/GenBank/DDBJ databases">
        <title>MT1 and MT2 Draft Genomes of Novel Species.</title>
        <authorList>
            <person name="Venkateswaran K."/>
        </authorList>
    </citation>
    <scope>NUCLEOTIDE SEQUENCE</scope>
    <source>
        <strain evidence="5">IIF3SC-B10</strain>
    </source>
</reference>
<evidence type="ECO:0000256" key="2">
    <source>
        <dbReference type="ARBA" id="ARBA00022679"/>
    </source>
</evidence>
<dbReference type="InterPro" id="IPR052700">
    <property type="entry name" value="Carb_kinase_PfkB-like"/>
</dbReference>
<sequence>MFPGGNTLNVSVFASRFGADSAYMGQVAPDDAGKTIANALWEEGVDTSGLRFATGRTAFCVIGHDTDGDRVFLSSDLGVSRFDPSPEDVSRLEAFDAVHVGATSGLDAYVPAFAAATRLSYDFSTHTDPNHIRHIGPSCYLSVLSAGSLDDDESEALLARSEASGSTWSLVTRGTKGAVLSRGGTQRWSSGAHPATGVIDTLGAGDTFCARVLVGLLRQENPDSFLSQAAVAAAHTCMTFGAFGHGEPITPEIAAPIR</sequence>
<dbReference type="RefSeq" id="WP_301224547.1">
    <property type="nucleotide sequence ID" value="NZ_JAROCG010000001.1"/>
</dbReference>
<feature type="domain" description="Carbohydrate kinase PfkB" evidence="4">
    <location>
        <begin position="2"/>
        <end position="241"/>
    </location>
</feature>
<dbReference type="PANTHER" id="PTHR43320">
    <property type="entry name" value="SUGAR KINASE"/>
    <property type="match status" value="1"/>
</dbReference>
<dbReference type="InterPro" id="IPR011611">
    <property type="entry name" value="PfkB_dom"/>
</dbReference>
<dbReference type="Gene3D" id="3.40.1190.20">
    <property type="match status" value="1"/>
</dbReference>
<dbReference type="Pfam" id="PF00294">
    <property type="entry name" value="PfkB"/>
    <property type="match status" value="1"/>
</dbReference>
<dbReference type="Proteomes" id="UP001174209">
    <property type="component" value="Unassembled WGS sequence"/>
</dbReference>
<keyword evidence="2" id="KW-0808">Transferase</keyword>
<dbReference type="PANTHER" id="PTHR43320:SF3">
    <property type="entry name" value="CARBOHYDRATE KINASE PFKB DOMAIN-CONTAINING PROTEIN"/>
    <property type="match status" value="1"/>
</dbReference>
<keyword evidence="6" id="KW-1185">Reference proteome</keyword>
<comment type="caution">
    <text evidence="5">The sequence shown here is derived from an EMBL/GenBank/DDBJ whole genome shotgun (WGS) entry which is preliminary data.</text>
</comment>
<gene>
    <name evidence="5" type="ORF">P5G52_03030</name>
</gene>
<evidence type="ECO:0000259" key="4">
    <source>
        <dbReference type="Pfam" id="PF00294"/>
    </source>
</evidence>
<evidence type="ECO:0000256" key="1">
    <source>
        <dbReference type="ARBA" id="ARBA00010688"/>
    </source>
</evidence>
<dbReference type="InterPro" id="IPR029056">
    <property type="entry name" value="Ribokinase-like"/>
</dbReference>
<dbReference type="GO" id="GO:0016301">
    <property type="term" value="F:kinase activity"/>
    <property type="evidence" value="ECO:0007669"/>
    <property type="project" value="UniProtKB-KW"/>
</dbReference>
<comment type="similarity">
    <text evidence="1">Belongs to the carbohydrate kinase PfkB family.</text>
</comment>
<evidence type="ECO:0000313" key="5">
    <source>
        <dbReference type="EMBL" id="MDN4609830.1"/>
    </source>
</evidence>
<organism evidence="5 6">
    <name type="scientific">Arthrobacter burdickii</name>
    <dbReference type="NCBI Taxonomy" id="3035920"/>
    <lineage>
        <taxon>Bacteria</taxon>
        <taxon>Bacillati</taxon>
        <taxon>Actinomycetota</taxon>
        <taxon>Actinomycetes</taxon>
        <taxon>Micrococcales</taxon>
        <taxon>Micrococcaceae</taxon>
        <taxon>Arthrobacter</taxon>
    </lineage>
</organism>
<proteinExistence type="inferred from homology"/>